<comment type="caution">
    <text evidence="1">The sequence shown here is derived from an EMBL/GenBank/DDBJ whole genome shotgun (WGS) entry which is preliminary data.</text>
</comment>
<keyword evidence="2" id="KW-1185">Reference proteome</keyword>
<organism evidence="1 2">
    <name type="scientific">Agaribacter marinus</name>
    <dbReference type="NCBI Taxonomy" id="1431249"/>
    <lineage>
        <taxon>Bacteria</taxon>
        <taxon>Pseudomonadati</taxon>
        <taxon>Pseudomonadota</taxon>
        <taxon>Gammaproteobacteria</taxon>
        <taxon>Alteromonadales</taxon>
        <taxon>Alteromonadaceae</taxon>
        <taxon>Agaribacter</taxon>
    </lineage>
</organism>
<protein>
    <submittedName>
        <fullName evidence="1">Uncharacterized protein</fullName>
    </submittedName>
</protein>
<dbReference type="NCBIfam" id="NF035938">
    <property type="entry name" value="EboA_domain"/>
    <property type="match status" value="1"/>
</dbReference>
<dbReference type="Proteomes" id="UP001156601">
    <property type="component" value="Unassembled WGS sequence"/>
</dbReference>
<reference evidence="1" key="2">
    <citation type="submission" date="2023-01" db="EMBL/GenBank/DDBJ databases">
        <title>Draft genome sequence of Agaribacter marinus strain NBRC 110023.</title>
        <authorList>
            <person name="Sun Q."/>
            <person name="Mori K."/>
        </authorList>
    </citation>
    <scope>NUCLEOTIDE SEQUENCE</scope>
    <source>
        <strain evidence="1">NBRC 110023</strain>
    </source>
</reference>
<dbReference type="RefSeq" id="WP_284218129.1">
    <property type="nucleotide sequence ID" value="NZ_BSOT01000006.1"/>
</dbReference>
<evidence type="ECO:0000313" key="2">
    <source>
        <dbReference type="Proteomes" id="UP001156601"/>
    </source>
</evidence>
<dbReference type="EMBL" id="BSOT01000006">
    <property type="protein sequence ID" value="GLR71793.1"/>
    <property type="molecule type" value="Genomic_DNA"/>
</dbReference>
<sequence>MLNPVAKDMLPRVRIQLTTEENAWLSAGFDAIRSSNDAVNELLNISVGVKRKIKSAVSLDELPLCEASEIVRIILLIDTLLCHSNLPISQLVKDYYQYGDSQEKCALIKGLFLLDSEGLAVNTAVRASRCNSVDEFAALALHNPYPSTHFEVLNFNQLVLKALHQGLNIENVIGLQSRSNDVLNNMCFSYVIEQALAERIPPASIWSAIQVNALEAEHKAVFSQYARHFAARDEAHKQGLERLIESQAIEDVTI</sequence>
<evidence type="ECO:0000313" key="1">
    <source>
        <dbReference type="EMBL" id="GLR71793.1"/>
    </source>
</evidence>
<reference evidence="1" key="1">
    <citation type="journal article" date="2014" name="Int. J. Syst. Evol. Microbiol.">
        <title>Complete genome sequence of Corynebacterium casei LMG S-19264T (=DSM 44701T), isolated from a smear-ripened cheese.</title>
        <authorList>
            <consortium name="US DOE Joint Genome Institute (JGI-PGF)"/>
            <person name="Walter F."/>
            <person name="Albersmeier A."/>
            <person name="Kalinowski J."/>
            <person name="Ruckert C."/>
        </authorList>
    </citation>
    <scope>NUCLEOTIDE SEQUENCE</scope>
    <source>
        <strain evidence="1">NBRC 110023</strain>
    </source>
</reference>
<proteinExistence type="predicted"/>
<accession>A0AA37WJ18</accession>
<gene>
    <name evidence="1" type="ORF">GCM10007852_27010</name>
</gene>
<dbReference type="InterPro" id="IPR047715">
    <property type="entry name" value="EboA_dom"/>
</dbReference>
<dbReference type="AlphaFoldDB" id="A0AA37WJ18"/>
<name>A0AA37WJ18_9ALTE</name>